<feature type="compositionally biased region" description="Basic and acidic residues" evidence="1">
    <location>
        <begin position="86"/>
        <end position="102"/>
    </location>
</feature>
<feature type="region of interest" description="Disordered" evidence="1">
    <location>
        <begin position="38"/>
        <end position="242"/>
    </location>
</feature>
<dbReference type="Proteomes" id="UP000075714">
    <property type="component" value="Unassembled WGS sequence"/>
</dbReference>
<feature type="region of interest" description="Disordered" evidence="1">
    <location>
        <begin position="254"/>
        <end position="289"/>
    </location>
</feature>
<accession>A0A150G9E2</accession>
<feature type="compositionally biased region" description="Basic and acidic residues" evidence="1">
    <location>
        <begin position="172"/>
        <end position="186"/>
    </location>
</feature>
<dbReference type="AlphaFoldDB" id="A0A150G9E2"/>
<reference evidence="3" key="1">
    <citation type="journal article" date="2016" name="Nat. Commun.">
        <title>The Gonium pectorale genome demonstrates co-option of cell cycle regulation during the evolution of multicellularity.</title>
        <authorList>
            <person name="Hanschen E.R."/>
            <person name="Marriage T.N."/>
            <person name="Ferris P.J."/>
            <person name="Hamaji T."/>
            <person name="Toyoda A."/>
            <person name="Fujiyama A."/>
            <person name="Neme R."/>
            <person name="Noguchi H."/>
            <person name="Minakuchi Y."/>
            <person name="Suzuki M."/>
            <person name="Kawai-Toyooka H."/>
            <person name="Smith D.R."/>
            <person name="Sparks H."/>
            <person name="Anderson J."/>
            <person name="Bakaric R."/>
            <person name="Luria V."/>
            <person name="Karger A."/>
            <person name="Kirschner M.W."/>
            <person name="Durand P.M."/>
            <person name="Michod R.E."/>
            <person name="Nozaki H."/>
            <person name="Olson B.J."/>
        </authorList>
    </citation>
    <scope>NUCLEOTIDE SEQUENCE [LARGE SCALE GENOMIC DNA]</scope>
    <source>
        <strain evidence="3">NIES-2863</strain>
    </source>
</reference>
<feature type="compositionally biased region" description="Low complexity" evidence="1">
    <location>
        <begin position="187"/>
        <end position="226"/>
    </location>
</feature>
<feature type="compositionally biased region" description="Acidic residues" evidence="1">
    <location>
        <begin position="43"/>
        <end position="52"/>
    </location>
</feature>
<evidence type="ECO:0000256" key="1">
    <source>
        <dbReference type="SAM" id="MobiDB-lite"/>
    </source>
</evidence>
<comment type="caution">
    <text evidence="2">The sequence shown here is derived from an EMBL/GenBank/DDBJ whole genome shotgun (WGS) entry which is preliminary data.</text>
</comment>
<protein>
    <submittedName>
        <fullName evidence="2">Uncharacterized protein</fullName>
    </submittedName>
</protein>
<name>A0A150G9E2_GONPE</name>
<proteinExistence type="predicted"/>
<keyword evidence="3" id="KW-1185">Reference proteome</keyword>
<gene>
    <name evidence="2" type="ORF">GPECTOR_43g900</name>
</gene>
<sequence length="391" mass="40459">MRSAGQRQEGEVASLKRLNTELLRRLKRLSPLVRLPAQKIQSTEEDCMEEDDRAEKQVPEDVEGVTQYEDGPSVGGEVPHSVGLSRRAEDMAVGDRDTEGEAPRGIPGAEARRSGKQPAGRRLQRPRVSGPYGGPGADPVPDSDAPSGGPTGPDEPGRLIARLRRMLAAAEAEERDRLAREERPQELEQGQGQPPAAATGQPGGQQASAGAAPAGRGQGGTAAAHALPPPPRPQAPGTAPRTWRDVIAPGATTRAAAAVGGSKGSAAGRRGGKAPGAAAAGATAGGSGSGVEVMNSPYSQYFAAELLADYPLVYPYPCAPPPGCVVYEGLLFPDGCEPSPSELLQDALEENSFADVDVGTFSAHFLMFLAISTLHAHGVPAEVPPLARKPA</sequence>
<dbReference type="EMBL" id="LSYV01000044">
    <property type="protein sequence ID" value="KXZ46464.1"/>
    <property type="molecule type" value="Genomic_DNA"/>
</dbReference>
<evidence type="ECO:0000313" key="2">
    <source>
        <dbReference type="EMBL" id="KXZ46464.1"/>
    </source>
</evidence>
<evidence type="ECO:0000313" key="3">
    <source>
        <dbReference type="Proteomes" id="UP000075714"/>
    </source>
</evidence>
<organism evidence="2 3">
    <name type="scientific">Gonium pectorale</name>
    <name type="common">Green alga</name>
    <dbReference type="NCBI Taxonomy" id="33097"/>
    <lineage>
        <taxon>Eukaryota</taxon>
        <taxon>Viridiplantae</taxon>
        <taxon>Chlorophyta</taxon>
        <taxon>core chlorophytes</taxon>
        <taxon>Chlorophyceae</taxon>
        <taxon>CS clade</taxon>
        <taxon>Chlamydomonadales</taxon>
        <taxon>Volvocaceae</taxon>
        <taxon>Gonium</taxon>
    </lineage>
</organism>
<feature type="compositionally biased region" description="Low complexity" evidence="1">
    <location>
        <begin position="254"/>
        <end position="268"/>
    </location>
</feature>